<feature type="domain" description="ABC transmembrane type-1" evidence="10">
    <location>
        <begin position="28"/>
        <end position="322"/>
    </location>
</feature>
<dbReference type="AlphaFoldDB" id="A0A7T5RJX6"/>
<comment type="subcellular location">
    <subcellularLocation>
        <location evidence="1">Cell membrane</location>
        <topology evidence="1">Multi-pass membrane protein</topology>
    </subcellularLocation>
</comment>
<dbReference type="InterPro" id="IPR003593">
    <property type="entry name" value="AAA+_ATPase"/>
</dbReference>
<dbReference type="GO" id="GO:0140359">
    <property type="term" value="F:ABC-type transporter activity"/>
    <property type="evidence" value="ECO:0007669"/>
    <property type="project" value="InterPro"/>
</dbReference>
<protein>
    <submittedName>
        <fullName evidence="11">ABC transporter ATP-binding protein</fullName>
    </submittedName>
</protein>
<evidence type="ECO:0000256" key="8">
    <source>
        <dbReference type="SAM" id="Phobius"/>
    </source>
</evidence>
<keyword evidence="5 11" id="KW-0067">ATP-binding</keyword>
<evidence type="ECO:0000259" key="9">
    <source>
        <dbReference type="PROSITE" id="PS50893"/>
    </source>
</evidence>
<dbReference type="GO" id="GO:0005886">
    <property type="term" value="C:plasma membrane"/>
    <property type="evidence" value="ECO:0007669"/>
    <property type="project" value="UniProtKB-SubCell"/>
</dbReference>
<dbReference type="SUPFAM" id="SSF90123">
    <property type="entry name" value="ABC transporter transmembrane region"/>
    <property type="match status" value="1"/>
</dbReference>
<feature type="transmembrane region" description="Helical" evidence="8">
    <location>
        <begin position="82"/>
        <end position="106"/>
    </location>
</feature>
<evidence type="ECO:0000313" key="11">
    <source>
        <dbReference type="EMBL" id="QQG45463.1"/>
    </source>
</evidence>
<dbReference type="InterPro" id="IPR011527">
    <property type="entry name" value="ABC1_TM_dom"/>
</dbReference>
<proteinExistence type="predicted"/>
<dbReference type="PROSITE" id="PS50929">
    <property type="entry name" value="ABC_TM1F"/>
    <property type="match status" value="1"/>
</dbReference>
<dbReference type="GO" id="GO:0005737">
    <property type="term" value="C:cytoplasm"/>
    <property type="evidence" value="ECO:0007669"/>
    <property type="project" value="UniProtKB-ARBA"/>
</dbReference>
<dbReference type="GO" id="GO:0016887">
    <property type="term" value="F:ATP hydrolysis activity"/>
    <property type="evidence" value="ECO:0007669"/>
    <property type="project" value="InterPro"/>
</dbReference>
<reference evidence="11 12" key="1">
    <citation type="submission" date="2020-07" db="EMBL/GenBank/DDBJ databases">
        <title>Huge and variable diversity of episymbiotic CPR bacteria and DPANN archaea in groundwater ecosystems.</title>
        <authorList>
            <person name="He C.Y."/>
            <person name="Keren R."/>
            <person name="Whittaker M."/>
            <person name="Farag I.F."/>
            <person name="Doudna J."/>
            <person name="Cate J.H.D."/>
            <person name="Banfield J.F."/>
        </authorList>
    </citation>
    <scope>NUCLEOTIDE SEQUENCE [LARGE SCALE GENOMIC DNA]</scope>
    <source>
        <strain evidence="11">NC_groundwater_541_Ag_S-0.1um_46_50</strain>
    </source>
</reference>
<dbReference type="FunFam" id="3.40.50.300:FF:000604">
    <property type="entry name" value="ABC transporter B family member 28"/>
    <property type="match status" value="1"/>
</dbReference>
<feature type="transmembrane region" description="Helical" evidence="8">
    <location>
        <begin position="21"/>
        <end position="48"/>
    </location>
</feature>
<organism evidence="11 12">
    <name type="scientific">Candidatus Sungiibacteriota bacterium</name>
    <dbReference type="NCBI Taxonomy" id="2750080"/>
    <lineage>
        <taxon>Bacteria</taxon>
        <taxon>Candidatus Sungiibacteriota</taxon>
    </lineage>
</organism>
<feature type="transmembrane region" description="Helical" evidence="8">
    <location>
        <begin position="260"/>
        <end position="285"/>
    </location>
</feature>
<evidence type="ECO:0000256" key="1">
    <source>
        <dbReference type="ARBA" id="ARBA00004651"/>
    </source>
</evidence>
<evidence type="ECO:0000256" key="5">
    <source>
        <dbReference type="ARBA" id="ARBA00022840"/>
    </source>
</evidence>
<dbReference type="PANTHER" id="PTHR24221">
    <property type="entry name" value="ATP-BINDING CASSETTE SUB-FAMILY B"/>
    <property type="match status" value="1"/>
</dbReference>
<evidence type="ECO:0000259" key="10">
    <source>
        <dbReference type="PROSITE" id="PS50929"/>
    </source>
</evidence>
<evidence type="ECO:0000256" key="3">
    <source>
        <dbReference type="ARBA" id="ARBA00022692"/>
    </source>
</evidence>
<dbReference type="SUPFAM" id="SSF52540">
    <property type="entry name" value="P-loop containing nucleoside triphosphate hydrolases"/>
    <property type="match status" value="1"/>
</dbReference>
<keyword evidence="6 8" id="KW-1133">Transmembrane helix</keyword>
<accession>A0A7T5RJX6</accession>
<evidence type="ECO:0000256" key="6">
    <source>
        <dbReference type="ARBA" id="ARBA00022989"/>
    </source>
</evidence>
<dbReference type="InterPro" id="IPR039421">
    <property type="entry name" value="Type_1_exporter"/>
</dbReference>
<dbReference type="Pfam" id="PF00664">
    <property type="entry name" value="ABC_membrane"/>
    <property type="match status" value="1"/>
</dbReference>
<evidence type="ECO:0000256" key="2">
    <source>
        <dbReference type="ARBA" id="ARBA00022448"/>
    </source>
</evidence>
<name>A0A7T5RJX6_9BACT</name>
<dbReference type="InterPro" id="IPR017871">
    <property type="entry name" value="ABC_transporter-like_CS"/>
</dbReference>
<evidence type="ECO:0000256" key="4">
    <source>
        <dbReference type="ARBA" id="ARBA00022741"/>
    </source>
</evidence>
<feature type="domain" description="ABC transporter" evidence="9">
    <location>
        <begin position="356"/>
        <end position="591"/>
    </location>
</feature>
<sequence length="597" mass="66306">MEAKPIPTFALLRKAFGGYKWYIALLGVLGFLSSLIAGIGIGAVIPFLSFVIGDAGESSAGGIARYIALIFKFFSIPFTLKYLLLGIVVLFMARAVILMIFGYLSAYIRADFKERTTTEIISYMLRSRWSFFGTQKVGYVNDVIFRDVDSAGKLLESLALVLLSFLSIVILSAFAFAAEPRLTLMIVVAGAFLLFLFRPLVRKTRKLGQAGASLNKDISQFVTEHTLGMKTVKSTASEEAVRVRGFAYFAQRRILELKRAILATFTGVAFEPISIVFVAYAFAVAYKAPGFNIQVFAATLFLIQRIFLYLNNGQTALHLINDTIPHATHVVRFKEALAQEREEVIKGKPFVMERELLLQSVFFSYPSSRAPVLADINLRIKKGEVVGLMGPSGAGKTSLADILMRLYDPSSGVVVVDGILSKEFDLISWRKNIGYVAQDPFLLNDTIKENIIFYDRILQDKDVAEAAERAQIYDFIKSLPHDFETLVGERGTMLSGGQRQRVALARILARRPAVLILDEATSALDSESESAIQRAIEKLKGEVTVIIIAHRLSTVKHVDRLLVLDQGKIVEEGTPEELLANPASYFHKMHHLQEVKL</sequence>
<feature type="transmembrane region" description="Helical" evidence="8">
    <location>
        <begin position="182"/>
        <end position="201"/>
    </location>
</feature>
<gene>
    <name evidence="11" type="ORF">HYW89_00800</name>
</gene>
<dbReference type="InterPro" id="IPR036640">
    <property type="entry name" value="ABC1_TM_sf"/>
</dbReference>
<keyword evidence="7 8" id="KW-0472">Membrane</keyword>
<dbReference type="PANTHER" id="PTHR24221:SF654">
    <property type="entry name" value="ATP-BINDING CASSETTE SUB-FAMILY B MEMBER 6"/>
    <property type="match status" value="1"/>
</dbReference>
<dbReference type="InterPro" id="IPR027417">
    <property type="entry name" value="P-loop_NTPase"/>
</dbReference>
<dbReference type="Gene3D" id="3.40.50.300">
    <property type="entry name" value="P-loop containing nucleotide triphosphate hydrolases"/>
    <property type="match status" value="1"/>
</dbReference>
<evidence type="ECO:0000313" key="12">
    <source>
        <dbReference type="Proteomes" id="UP000595618"/>
    </source>
</evidence>
<dbReference type="PROSITE" id="PS00211">
    <property type="entry name" value="ABC_TRANSPORTER_1"/>
    <property type="match status" value="1"/>
</dbReference>
<dbReference type="Pfam" id="PF00005">
    <property type="entry name" value="ABC_tran"/>
    <property type="match status" value="1"/>
</dbReference>
<keyword evidence="2" id="KW-0813">Transport</keyword>
<dbReference type="SMART" id="SM00382">
    <property type="entry name" value="AAA"/>
    <property type="match status" value="1"/>
</dbReference>
<keyword evidence="3 8" id="KW-0812">Transmembrane</keyword>
<dbReference type="InterPro" id="IPR003439">
    <property type="entry name" value="ABC_transporter-like_ATP-bd"/>
</dbReference>
<dbReference type="Proteomes" id="UP000595618">
    <property type="component" value="Chromosome"/>
</dbReference>
<dbReference type="GO" id="GO:0005524">
    <property type="term" value="F:ATP binding"/>
    <property type="evidence" value="ECO:0007669"/>
    <property type="project" value="UniProtKB-KW"/>
</dbReference>
<evidence type="ECO:0000256" key="7">
    <source>
        <dbReference type="ARBA" id="ARBA00023136"/>
    </source>
</evidence>
<feature type="transmembrane region" description="Helical" evidence="8">
    <location>
        <begin position="154"/>
        <end position="176"/>
    </location>
</feature>
<dbReference type="Gene3D" id="1.20.1560.10">
    <property type="entry name" value="ABC transporter type 1, transmembrane domain"/>
    <property type="match status" value="1"/>
</dbReference>
<dbReference type="EMBL" id="CP066690">
    <property type="protein sequence ID" value="QQG45463.1"/>
    <property type="molecule type" value="Genomic_DNA"/>
</dbReference>
<dbReference type="PROSITE" id="PS50893">
    <property type="entry name" value="ABC_TRANSPORTER_2"/>
    <property type="match status" value="1"/>
</dbReference>
<keyword evidence="4" id="KW-0547">Nucleotide-binding</keyword>